<feature type="domain" description="RanBD1" evidence="4">
    <location>
        <begin position="113"/>
        <end position="250"/>
    </location>
</feature>
<dbReference type="AlphaFoldDB" id="A0A6A6RER0"/>
<dbReference type="Pfam" id="PF17035">
    <property type="entry name" value="BET"/>
    <property type="match status" value="1"/>
</dbReference>
<dbReference type="CDD" id="cd13179">
    <property type="entry name" value="RanBD_RanBP1"/>
    <property type="match status" value="1"/>
</dbReference>
<accession>A0A6A6RER0</accession>
<dbReference type="GO" id="GO:0005643">
    <property type="term" value="C:nuclear pore"/>
    <property type="evidence" value="ECO:0007669"/>
    <property type="project" value="TreeGrafter"/>
</dbReference>
<dbReference type="OrthoDB" id="1741717at2759"/>
<proteinExistence type="predicted"/>
<dbReference type="Gene3D" id="2.30.29.30">
    <property type="entry name" value="Pleckstrin-homology domain (PH domain)/Phosphotyrosine-binding domain (PTB)"/>
    <property type="match status" value="1"/>
</dbReference>
<evidence type="ECO:0000313" key="7">
    <source>
        <dbReference type="Proteomes" id="UP000799750"/>
    </source>
</evidence>
<comment type="subcellular location">
    <subcellularLocation>
        <location evidence="2">Nucleus</location>
    </subcellularLocation>
</comment>
<dbReference type="Pfam" id="PF00638">
    <property type="entry name" value="Ran_BP1"/>
    <property type="match status" value="1"/>
</dbReference>
<dbReference type="InterPro" id="IPR027353">
    <property type="entry name" value="NET_dom"/>
</dbReference>
<dbReference type="Gene3D" id="2.60.40.1970">
    <property type="entry name" value="YEATS domain"/>
    <property type="match status" value="1"/>
</dbReference>
<dbReference type="GO" id="GO:0005096">
    <property type="term" value="F:GTPase activator activity"/>
    <property type="evidence" value="ECO:0007669"/>
    <property type="project" value="TreeGrafter"/>
</dbReference>
<dbReference type="InterPro" id="IPR045255">
    <property type="entry name" value="RanBP1-like"/>
</dbReference>
<evidence type="ECO:0000256" key="1">
    <source>
        <dbReference type="ARBA" id="ARBA00023242"/>
    </source>
</evidence>
<dbReference type="InterPro" id="IPR038704">
    <property type="entry name" value="YEAST_sf"/>
</dbReference>
<evidence type="ECO:0000256" key="3">
    <source>
        <dbReference type="SAM" id="MobiDB-lite"/>
    </source>
</evidence>
<dbReference type="SUPFAM" id="SSF50729">
    <property type="entry name" value="PH domain-like"/>
    <property type="match status" value="1"/>
</dbReference>
<dbReference type="PROSITE" id="PS50196">
    <property type="entry name" value="RANBD1"/>
    <property type="match status" value="1"/>
</dbReference>
<dbReference type="GO" id="GO:0005737">
    <property type="term" value="C:cytoplasm"/>
    <property type="evidence" value="ECO:0007669"/>
    <property type="project" value="TreeGrafter"/>
</dbReference>
<dbReference type="InterPro" id="IPR038336">
    <property type="entry name" value="NET_sf"/>
</dbReference>
<keyword evidence="1 2" id="KW-0539">Nucleus</keyword>
<dbReference type="GO" id="GO:0006913">
    <property type="term" value="P:nucleocytoplasmic transport"/>
    <property type="evidence" value="ECO:0007669"/>
    <property type="project" value="InterPro"/>
</dbReference>
<dbReference type="PANTHER" id="PTHR23138">
    <property type="entry name" value="RAN BINDING PROTEIN"/>
    <property type="match status" value="1"/>
</dbReference>
<feature type="region of interest" description="Disordered" evidence="3">
    <location>
        <begin position="1"/>
        <end position="54"/>
    </location>
</feature>
<dbReference type="InterPro" id="IPR055129">
    <property type="entry name" value="YEATS_dom"/>
</dbReference>
<dbReference type="SMART" id="SM00160">
    <property type="entry name" value="RanBD"/>
    <property type="match status" value="1"/>
</dbReference>
<keyword evidence="7" id="KW-1185">Reference proteome</keyword>
<dbReference type="Proteomes" id="UP000799750">
    <property type="component" value="Unassembled WGS sequence"/>
</dbReference>
<dbReference type="CDD" id="cd16905">
    <property type="entry name" value="YEATS_Taf14_like"/>
    <property type="match status" value="1"/>
</dbReference>
<dbReference type="Pfam" id="PF03366">
    <property type="entry name" value="YEATS"/>
    <property type="match status" value="1"/>
</dbReference>
<feature type="region of interest" description="Disordered" evidence="3">
    <location>
        <begin position="370"/>
        <end position="398"/>
    </location>
</feature>
<sequence>MADSAPKLDPSAEQTTSTGPTLVKDETAKVTEELEAPKPAEEKPAEGKPAATIADTATNAATAVKDNVFAMFGGGPKKEKREEVDDADEPSGSSKAKAAEQEDEVENVEPDVHFEPVVRLTEKVETKTNEELEEQTFKMRAKLFKFDRETREWKERGTGDVRLLKHKENGKTRLVMRRDKTLKVCANHYVVPDMKLSPNVGSDRSWVWNAAADVSEGDPEAQTLAIRFANSENANLFKEAFIKAQQENEALFKAAEQEDSGVEGFPMRAWSIEVWLLDDQGHDVPATVFEKVVYNLHPTFERPKQTIKKPPFRIDEKGWGEFDMQIVLSTMSKGGEHTLDHDLNFQNERYEAKHTITFRNPKPDLLAALRESGPAGDENGVRGRKDDPRKKSRKDKNVDMEKLADGLQKLTEDDLLQVVQMVHDNKSTDTYTKNDVENGEFHVDLYTLPDALVKMLWDFTASKVDL</sequence>
<dbReference type="EMBL" id="MU004181">
    <property type="protein sequence ID" value="KAF2503051.1"/>
    <property type="molecule type" value="Genomic_DNA"/>
</dbReference>
<dbReference type="PANTHER" id="PTHR23138:SF87">
    <property type="entry name" value="E3 SUMO-PROTEIN LIGASE RANBP2"/>
    <property type="match status" value="1"/>
</dbReference>
<evidence type="ECO:0000313" key="6">
    <source>
        <dbReference type="EMBL" id="KAF2503051.1"/>
    </source>
</evidence>
<evidence type="ECO:0000256" key="2">
    <source>
        <dbReference type="PROSITE-ProRule" id="PRU00376"/>
    </source>
</evidence>
<evidence type="ECO:0000259" key="5">
    <source>
        <dbReference type="PROSITE" id="PS51037"/>
    </source>
</evidence>
<dbReference type="Gene3D" id="1.20.1270.220">
    <property type="match status" value="1"/>
</dbReference>
<dbReference type="InterPro" id="IPR000156">
    <property type="entry name" value="Ran_bind_dom"/>
</dbReference>
<dbReference type="PROSITE" id="PS51037">
    <property type="entry name" value="YEATS"/>
    <property type="match status" value="1"/>
</dbReference>
<dbReference type="InterPro" id="IPR011993">
    <property type="entry name" value="PH-like_dom_sf"/>
</dbReference>
<dbReference type="FunFam" id="2.30.29.30:FF:000254">
    <property type="entry name" value="Ran-specific GTPase-activating protein 1"/>
    <property type="match status" value="1"/>
</dbReference>
<organism evidence="6 7">
    <name type="scientific">Lophium mytilinum</name>
    <dbReference type="NCBI Taxonomy" id="390894"/>
    <lineage>
        <taxon>Eukaryota</taxon>
        <taxon>Fungi</taxon>
        <taxon>Dikarya</taxon>
        <taxon>Ascomycota</taxon>
        <taxon>Pezizomycotina</taxon>
        <taxon>Dothideomycetes</taxon>
        <taxon>Pleosporomycetidae</taxon>
        <taxon>Mytilinidiales</taxon>
        <taxon>Mytilinidiaceae</taxon>
        <taxon>Lophium</taxon>
    </lineage>
</organism>
<feature type="compositionally biased region" description="Basic and acidic residues" evidence="3">
    <location>
        <begin position="23"/>
        <end position="46"/>
    </location>
</feature>
<dbReference type="InterPro" id="IPR045256">
    <property type="entry name" value="RanBP1_RanBD"/>
</dbReference>
<gene>
    <name evidence="6" type="ORF">BU16DRAFT_546144</name>
</gene>
<feature type="region of interest" description="Disordered" evidence="3">
    <location>
        <begin position="71"/>
        <end position="109"/>
    </location>
</feature>
<evidence type="ECO:0000259" key="4">
    <source>
        <dbReference type="PROSITE" id="PS50196"/>
    </source>
</evidence>
<feature type="domain" description="YEATS" evidence="5">
    <location>
        <begin position="232"/>
        <end position="372"/>
    </location>
</feature>
<protein>
    <submittedName>
        <fullName evidence="6">Putative Ran-specific GTPase-activating protein 1</fullName>
    </submittedName>
</protein>
<feature type="compositionally biased region" description="Basic and acidic residues" evidence="3">
    <location>
        <begin position="379"/>
        <end position="398"/>
    </location>
</feature>
<name>A0A6A6RER0_9PEZI</name>
<reference evidence="6" key="1">
    <citation type="journal article" date="2020" name="Stud. Mycol.">
        <title>101 Dothideomycetes genomes: a test case for predicting lifestyles and emergence of pathogens.</title>
        <authorList>
            <person name="Haridas S."/>
            <person name="Albert R."/>
            <person name="Binder M."/>
            <person name="Bloem J."/>
            <person name="Labutti K."/>
            <person name="Salamov A."/>
            <person name="Andreopoulos B."/>
            <person name="Baker S."/>
            <person name="Barry K."/>
            <person name="Bills G."/>
            <person name="Bluhm B."/>
            <person name="Cannon C."/>
            <person name="Castanera R."/>
            <person name="Culley D."/>
            <person name="Daum C."/>
            <person name="Ezra D."/>
            <person name="Gonzalez J."/>
            <person name="Henrissat B."/>
            <person name="Kuo A."/>
            <person name="Liang C."/>
            <person name="Lipzen A."/>
            <person name="Lutzoni F."/>
            <person name="Magnuson J."/>
            <person name="Mondo S."/>
            <person name="Nolan M."/>
            <person name="Ohm R."/>
            <person name="Pangilinan J."/>
            <person name="Park H.-J."/>
            <person name="Ramirez L."/>
            <person name="Alfaro M."/>
            <person name="Sun H."/>
            <person name="Tritt A."/>
            <person name="Yoshinaga Y."/>
            <person name="Zwiers L.-H."/>
            <person name="Turgeon B."/>
            <person name="Goodwin S."/>
            <person name="Spatafora J."/>
            <person name="Crous P."/>
            <person name="Grigoriev I."/>
        </authorList>
    </citation>
    <scope>NUCLEOTIDE SEQUENCE</scope>
    <source>
        <strain evidence="6">CBS 269.34</strain>
    </source>
</reference>